<comment type="caution">
    <text evidence="10">The sequence shown here is derived from an EMBL/GenBank/DDBJ whole genome shotgun (WGS) entry which is preliminary data.</text>
</comment>
<dbReference type="GO" id="GO:0004520">
    <property type="term" value="F:DNA endonuclease activity"/>
    <property type="evidence" value="ECO:0007669"/>
    <property type="project" value="InterPro"/>
</dbReference>
<dbReference type="NCBIfam" id="TIGR00287">
    <property type="entry name" value="cas1"/>
    <property type="match status" value="1"/>
</dbReference>
<keyword evidence="8 9" id="KW-0464">Manganese</keyword>
<evidence type="ECO:0000313" key="11">
    <source>
        <dbReference type="Proteomes" id="UP000070352"/>
    </source>
</evidence>
<keyword evidence="7 9" id="KW-0238">DNA-binding</keyword>
<reference evidence="10 11" key="1">
    <citation type="submission" date="2016-02" db="EMBL/GenBank/DDBJ databases">
        <title>Draft Genome for Tepidibacillus decaturensis nov. sp. Strain Z9, an Anaerobic, Moderately Thermophilic and Heterotrophic Bacterium from Deep Subsurface of the Illinois Basin, USA.</title>
        <authorList>
            <person name="Dong Y."/>
            <person name="Chang J.Y."/>
            <person name="Sanford R."/>
            <person name="Fouke B.W."/>
        </authorList>
    </citation>
    <scope>NUCLEOTIDE SEQUENCE [LARGE SCALE GENOMIC DNA]</scope>
    <source>
        <strain evidence="10 11">Z9</strain>
    </source>
</reference>
<dbReference type="CDD" id="cd09722">
    <property type="entry name" value="Cas1_I-B"/>
    <property type="match status" value="1"/>
</dbReference>
<dbReference type="Gene3D" id="3.100.10.20">
    <property type="entry name" value="CRISPR-associated endonuclease Cas1, N-terminal domain"/>
    <property type="match status" value="1"/>
</dbReference>
<dbReference type="InterPro" id="IPR042206">
    <property type="entry name" value="CRISPR-assoc_Cas1_C"/>
</dbReference>
<dbReference type="Pfam" id="PF01867">
    <property type="entry name" value="Cas_Cas1"/>
    <property type="match status" value="1"/>
</dbReference>
<dbReference type="GO" id="GO:0043571">
    <property type="term" value="P:maintenance of CRISPR repeat elements"/>
    <property type="evidence" value="ECO:0007669"/>
    <property type="project" value="UniProtKB-UniRule"/>
</dbReference>
<dbReference type="InterPro" id="IPR019858">
    <property type="entry name" value="CRISPR-assoc_Cas1_HMARI/TNEAP"/>
</dbReference>
<keyword evidence="11" id="KW-1185">Reference proteome</keyword>
<keyword evidence="3 9" id="KW-0255">Endonuclease</keyword>
<dbReference type="GO" id="GO:0003677">
    <property type="term" value="F:DNA binding"/>
    <property type="evidence" value="ECO:0007669"/>
    <property type="project" value="UniProtKB-KW"/>
</dbReference>
<feature type="binding site" evidence="9">
    <location>
        <position position="222"/>
    </location>
    <ligand>
        <name>Mn(2+)</name>
        <dbReference type="ChEBI" id="CHEBI:29035"/>
    </ligand>
</feature>
<keyword evidence="1 9" id="KW-0540">Nuclease</keyword>
<dbReference type="EC" id="3.1.-.-" evidence="9"/>
<evidence type="ECO:0000256" key="8">
    <source>
        <dbReference type="ARBA" id="ARBA00023211"/>
    </source>
</evidence>
<feature type="binding site" evidence="9">
    <location>
        <position position="237"/>
    </location>
    <ligand>
        <name>Mn(2+)</name>
        <dbReference type="ChEBI" id="CHEBI:29035"/>
    </ligand>
</feature>
<evidence type="ECO:0000256" key="3">
    <source>
        <dbReference type="ARBA" id="ARBA00022759"/>
    </source>
</evidence>
<organism evidence="10 11">
    <name type="scientific">Tepidibacillus decaturensis</name>
    <dbReference type="NCBI Taxonomy" id="1413211"/>
    <lineage>
        <taxon>Bacteria</taxon>
        <taxon>Bacillati</taxon>
        <taxon>Bacillota</taxon>
        <taxon>Bacilli</taxon>
        <taxon>Bacillales</taxon>
        <taxon>Bacillaceae</taxon>
        <taxon>Tepidibacillus</taxon>
    </lineage>
</organism>
<dbReference type="EMBL" id="LSKU01000001">
    <property type="protein sequence ID" value="KXG43098.1"/>
    <property type="molecule type" value="Genomic_DNA"/>
</dbReference>
<dbReference type="GO" id="GO:0016787">
    <property type="term" value="F:hydrolase activity"/>
    <property type="evidence" value="ECO:0007669"/>
    <property type="project" value="UniProtKB-KW"/>
</dbReference>
<feature type="binding site" evidence="9">
    <location>
        <position position="156"/>
    </location>
    <ligand>
        <name>Mn(2+)</name>
        <dbReference type="ChEBI" id="CHEBI:29035"/>
    </ligand>
</feature>
<evidence type="ECO:0000256" key="1">
    <source>
        <dbReference type="ARBA" id="ARBA00022722"/>
    </source>
</evidence>
<dbReference type="RefSeq" id="WP_068723174.1">
    <property type="nucleotide sequence ID" value="NZ_LSKU01000001.1"/>
</dbReference>
<accession>A0A135L264</accession>
<comment type="similarity">
    <text evidence="9">Belongs to the CRISPR-associated endonuclease Cas1 family.</text>
</comment>
<evidence type="ECO:0000256" key="4">
    <source>
        <dbReference type="ARBA" id="ARBA00022801"/>
    </source>
</evidence>
<name>A0A135L264_9BACI</name>
<keyword evidence="5 9" id="KW-0460">Magnesium</keyword>
<dbReference type="InterPro" id="IPR002729">
    <property type="entry name" value="CRISPR-assoc_Cas1"/>
</dbReference>
<evidence type="ECO:0000256" key="9">
    <source>
        <dbReference type="HAMAP-Rule" id="MF_01470"/>
    </source>
</evidence>
<dbReference type="InterPro" id="IPR042211">
    <property type="entry name" value="CRISPR-assoc_Cas1_N"/>
</dbReference>
<dbReference type="GO" id="GO:0046872">
    <property type="term" value="F:metal ion binding"/>
    <property type="evidence" value="ECO:0007669"/>
    <property type="project" value="UniProtKB-UniRule"/>
</dbReference>
<evidence type="ECO:0000313" key="10">
    <source>
        <dbReference type="EMBL" id="KXG43098.1"/>
    </source>
</evidence>
<dbReference type="Gene3D" id="1.20.120.920">
    <property type="entry name" value="CRISPR-associated endonuclease Cas1, C-terminal domain"/>
    <property type="match status" value="1"/>
</dbReference>
<keyword evidence="2 9" id="KW-0479">Metal-binding</keyword>
<proteinExistence type="inferred from homology"/>
<evidence type="ECO:0000256" key="7">
    <source>
        <dbReference type="ARBA" id="ARBA00023125"/>
    </source>
</evidence>
<evidence type="ECO:0000256" key="5">
    <source>
        <dbReference type="ARBA" id="ARBA00022842"/>
    </source>
</evidence>
<dbReference type="STRING" id="1413211.U473_02950"/>
<dbReference type="GO" id="GO:0051607">
    <property type="term" value="P:defense response to virus"/>
    <property type="evidence" value="ECO:0007669"/>
    <property type="project" value="UniProtKB-UniRule"/>
</dbReference>
<evidence type="ECO:0000256" key="2">
    <source>
        <dbReference type="ARBA" id="ARBA00022723"/>
    </source>
</evidence>
<comment type="function">
    <text evidence="9">CRISPR (clustered regularly interspaced short palindromic repeat), is an adaptive immune system that provides protection against mobile genetic elements (viruses, transposable elements and conjugative plasmids). CRISPR clusters contain spacers, sequences complementary to antecedent mobile elements, and target invading nucleic acids. CRISPR clusters are transcribed and processed into CRISPR RNA (crRNA). Acts as a dsDNA endonuclease. Involved in the integration of spacer DNA into the CRISPR cassette.</text>
</comment>
<protein>
    <recommendedName>
        <fullName evidence="9">CRISPR-associated endonuclease Cas1</fullName>
        <ecNumber evidence="9">3.1.-.-</ecNumber>
    </recommendedName>
</protein>
<keyword evidence="4 9" id="KW-0378">Hydrolase</keyword>
<comment type="subunit">
    <text evidence="9">Homodimer, forms a heterotetramer with a Cas2 homodimer.</text>
</comment>
<dbReference type="Proteomes" id="UP000070352">
    <property type="component" value="Unassembled WGS sequence"/>
</dbReference>
<sequence>MKKDFYIFNNGELKRKDNTLFFESSDEKKYLPVNEINNIWVFGEVDINKRFLEFASEKEIVLHYFNYYGYYIGSFYPREHLNSGYVILKQAEYYLNTEKRMIIAKKFIEGAVLNILVILRYYRNRGIDLNEDIDVISNLYKAINNATDIEILMAIEGNIRERYYKCFDKIINKPDFEFDKRSKRPPLNKLNALISFGNSLMYTTVLGEIYQTQLDPRIGYLHSTNNRRFTLNLDIAEIFKPVIVDRVIFSLLNKNVITSKDFQRQLNGIILNDNGKKKFISEYNDKLNTKINHPKLDNKVRYKRLIRLELYKLQKHITNDDEYSPFIAGW</sequence>
<keyword evidence="6 9" id="KW-0051">Antiviral defense</keyword>
<dbReference type="OrthoDB" id="9803119at2"/>
<dbReference type="PANTHER" id="PTHR43219:SF1">
    <property type="entry name" value="CRISPR-ASSOCIATED ENDONUCLEASE CAS1"/>
    <property type="match status" value="1"/>
</dbReference>
<dbReference type="HAMAP" id="MF_01470">
    <property type="entry name" value="Cas1"/>
    <property type="match status" value="1"/>
</dbReference>
<dbReference type="AlphaFoldDB" id="A0A135L264"/>
<dbReference type="PANTHER" id="PTHR43219">
    <property type="entry name" value="CRISPR-ASSOCIATED ENDONUCLEASE CAS1"/>
    <property type="match status" value="1"/>
</dbReference>
<evidence type="ECO:0000256" key="6">
    <source>
        <dbReference type="ARBA" id="ARBA00023118"/>
    </source>
</evidence>
<gene>
    <name evidence="9" type="primary">cas1</name>
    <name evidence="10" type="ORF">U473_02950</name>
</gene>
<dbReference type="NCBIfam" id="TIGR03641">
    <property type="entry name" value="cas1_HMARI"/>
    <property type="match status" value="1"/>
</dbReference>
<comment type="cofactor">
    <cofactor evidence="9">
        <name>Mg(2+)</name>
        <dbReference type="ChEBI" id="CHEBI:18420"/>
    </cofactor>
    <cofactor evidence="9">
        <name>Mn(2+)</name>
        <dbReference type="ChEBI" id="CHEBI:29035"/>
    </cofactor>
</comment>